<dbReference type="Proteomes" id="UP000549695">
    <property type="component" value="Unassembled WGS sequence"/>
</dbReference>
<dbReference type="RefSeq" id="WP_218913771.1">
    <property type="nucleotide sequence ID" value="NZ_BAAAJZ010000016.1"/>
</dbReference>
<dbReference type="AlphaFoldDB" id="A0A852WIP4"/>
<dbReference type="Gene3D" id="3.40.50.2000">
    <property type="entry name" value="Glycogen Phosphorylase B"/>
    <property type="match status" value="1"/>
</dbReference>
<dbReference type="SUPFAM" id="SSF53756">
    <property type="entry name" value="UDP-Glycosyltransferase/glycogen phosphorylase"/>
    <property type="match status" value="1"/>
</dbReference>
<gene>
    <name evidence="1" type="ORF">HDA37_005780</name>
</gene>
<reference evidence="1 2" key="1">
    <citation type="submission" date="2020-07" db="EMBL/GenBank/DDBJ databases">
        <title>Sequencing the genomes of 1000 actinobacteria strains.</title>
        <authorList>
            <person name="Klenk H.-P."/>
        </authorList>
    </citation>
    <scope>NUCLEOTIDE SEQUENCE [LARGE SCALE GENOMIC DNA]</scope>
    <source>
        <strain evidence="1 2">DSM 44749</strain>
    </source>
</reference>
<accession>A0A852WIP4</accession>
<dbReference type="GeneID" id="98055321"/>
<evidence type="ECO:0000313" key="1">
    <source>
        <dbReference type="EMBL" id="NYG05426.1"/>
    </source>
</evidence>
<proteinExistence type="predicted"/>
<protein>
    <submittedName>
        <fullName evidence="1">Uncharacterized protein</fullName>
    </submittedName>
</protein>
<keyword evidence="2" id="KW-1185">Reference proteome</keyword>
<dbReference type="EMBL" id="JACCCZ010000002">
    <property type="protein sequence ID" value="NYG05426.1"/>
    <property type="molecule type" value="Genomic_DNA"/>
</dbReference>
<sequence length="53" mass="5639">MTDYLFALTDGGGTVPPELGVARRLVLRGHRVRVLADTSMARGVRAIGASFLP</sequence>
<comment type="caution">
    <text evidence="1">The sequence shown here is derived from an EMBL/GenBank/DDBJ whole genome shotgun (WGS) entry which is preliminary data.</text>
</comment>
<organism evidence="1 2">
    <name type="scientific">Pseudonocardia alni</name>
    <name type="common">Amycolata alni</name>
    <dbReference type="NCBI Taxonomy" id="33907"/>
    <lineage>
        <taxon>Bacteria</taxon>
        <taxon>Bacillati</taxon>
        <taxon>Actinomycetota</taxon>
        <taxon>Actinomycetes</taxon>
        <taxon>Pseudonocardiales</taxon>
        <taxon>Pseudonocardiaceae</taxon>
        <taxon>Pseudonocardia</taxon>
    </lineage>
</organism>
<evidence type="ECO:0000313" key="2">
    <source>
        <dbReference type="Proteomes" id="UP000549695"/>
    </source>
</evidence>
<name>A0A852WIP4_PSEA5</name>